<dbReference type="Proteomes" id="UP000784700">
    <property type="component" value="Unassembled WGS sequence"/>
</dbReference>
<dbReference type="EMBL" id="QUBG01000001">
    <property type="protein sequence ID" value="TPR46081.1"/>
    <property type="molecule type" value="Genomic_DNA"/>
</dbReference>
<dbReference type="NCBIfam" id="NF040508">
    <property type="entry name" value="LVIS_2131_fam"/>
    <property type="match status" value="1"/>
</dbReference>
<name>A0A9Q8IN58_9LACO</name>
<reference evidence="2" key="1">
    <citation type="submission" date="2018-08" db="EMBL/GenBank/DDBJ databases">
        <title>Comparative genomics of wild bee and flower associated Lactobacillus reveals potential adaptation to the bee host.</title>
        <authorList>
            <person name="Vuong H.Q."/>
            <person name="Mcfrederick Q.S."/>
        </authorList>
    </citation>
    <scope>NUCLEOTIDE SEQUENCE</scope>
    <source>
        <strain evidence="2">HV_63</strain>
    </source>
</reference>
<comment type="caution">
    <text evidence="2">The sequence shown here is derived from an EMBL/GenBank/DDBJ whole genome shotgun (WGS) entry which is preliminary data.</text>
</comment>
<accession>A0A9Q8IN58</accession>
<sequence length="205" mass="23747">MKSSWNLIGLIFWIALIIYAAFVVHNIGVRRSRIILNNNYSFSWKHLYKTLAQLIILFLGLGFIIFETFNSNIRAKDVSIKREYNPLVLDTNGKNSYYVKVLTQKAPNLNQSYSYLIKNKINQVSSNSSNVLMGDNNAINIPNFAFDWKKQSIKKLDDHYQKAWVIKVKATYKNNFLNGIGMHAGRQAHEYTLIRVPDSSFIYKN</sequence>
<dbReference type="RefSeq" id="WP_140923619.1">
    <property type="nucleotide sequence ID" value="NZ_QUBF01000001.1"/>
</dbReference>
<organism evidence="2 3">
    <name type="scientific">Apilactobacillus micheneri</name>
    <dbReference type="NCBI Taxonomy" id="1899430"/>
    <lineage>
        <taxon>Bacteria</taxon>
        <taxon>Bacillati</taxon>
        <taxon>Bacillota</taxon>
        <taxon>Bacilli</taxon>
        <taxon>Lactobacillales</taxon>
        <taxon>Lactobacillaceae</taxon>
        <taxon>Apilactobacillus</taxon>
    </lineage>
</organism>
<keyword evidence="1" id="KW-0472">Membrane</keyword>
<keyword evidence="1" id="KW-1133">Transmembrane helix</keyword>
<evidence type="ECO:0000313" key="2">
    <source>
        <dbReference type="EMBL" id="TPR46081.1"/>
    </source>
</evidence>
<dbReference type="InterPro" id="IPR049731">
    <property type="entry name" value="LVIS_2131-like"/>
</dbReference>
<dbReference type="AlphaFoldDB" id="A0A9Q8IN58"/>
<evidence type="ECO:0000313" key="3">
    <source>
        <dbReference type="Proteomes" id="UP000784700"/>
    </source>
</evidence>
<feature type="transmembrane region" description="Helical" evidence="1">
    <location>
        <begin position="7"/>
        <end position="27"/>
    </location>
</feature>
<gene>
    <name evidence="2" type="ORF">DY130_00785</name>
</gene>
<dbReference type="GeneID" id="58107659"/>
<evidence type="ECO:0000256" key="1">
    <source>
        <dbReference type="SAM" id="Phobius"/>
    </source>
</evidence>
<proteinExistence type="predicted"/>
<keyword evidence="1" id="KW-0812">Transmembrane</keyword>
<feature type="transmembrane region" description="Helical" evidence="1">
    <location>
        <begin position="47"/>
        <end position="66"/>
    </location>
</feature>
<protein>
    <submittedName>
        <fullName evidence="2">Uncharacterized protein</fullName>
    </submittedName>
</protein>